<evidence type="ECO:0000256" key="3">
    <source>
        <dbReference type="ARBA" id="ARBA00022692"/>
    </source>
</evidence>
<dbReference type="InterPro" id="IPR022781">
    <property type="entry name" value="Flagellar_biosynth_FliO"/>
</dbReference>
<comment type="caution">
    <text evidence="7">The sequence shown here is derived from an EMBL/GenBank/DDBJ whole genome shotgun (WGS) entry which is preliminary data.</text>
</comment>
<gene>
    <name evidence="7" type="ORF">H9660_09165</name>
</gene>
<keyword evidence="7" id="KW-0969">Cilium</keyword>
<keyword evidence="7" id="KW-0966">Cell projection</keyword>
<dbReference type="RefSeq" id="WP_191750078.1">
    <property type="nucleotide sequence ID" value="NZ_JACSQZ010000029.1"/>
</dbReference>
<comment type="subcellular location">
    <subcellularLocation>
        <location evidence="1">Cell membrane</location>
    </subcellularLocation>
</comment>
<sequence length="127" mass="14869">MELAFLIIKLIFAFLVVFSLMYLVFKLSGDKFNKLNEGKYIKILERTQISKDSSIAVVKVGKKGYVLSTTSNKVEKLDDLTEEEINLLEEGKKEEKERLNQQYDLILDKFKCNINRFKKKITKRKIV</sequence>
<evidence type="ECO:0000256" key="4">
    <source>
        <dbReference type="ARBA" id="ARBA00022989"/>
    </source>
</evidence>
<evidence type="ECO:0000256" key="6">
    <source>
        <dbReference type="SAM" id="Phobius"/>
    </source>
</evidence>
<evidence type="ECO:0000256" key="1">
    <source>
        <dbReference type="ARBA" id="ARBA00004236"/>
    </source>
</evidence>
<keyword evidence="8" id="KW-1185">Reference proteome</keyword>
<dbReference type="Pfam" id="PF04347">
    <property type="entry name" value="FliO"/>
    <property type="match status" value="1"/>
</dbReference>
<keyword evidence="3 6" id="KW-0812">Transmembrane</keyword>
<evidence type="ECO:0000313" key="8">
    <source>
        <dbReference type="Proteomes" id="UP000640335"/>
    </source>
</evidence>
<accession>A0ABR8Q4G7</accession>
<protein>
    <submittedName>
        <fullName evidence="7">Flagellar biosynthetic protein FliO</fullName>
    </submittedName>
</protein>
<evidence type="ECO:0000313" key="7">
    <source>
        <dbReference type="EMBL" id="MBD7915316.1"/>
    </source>
</evidence>
<keyword evidence="2" id="KW-1003">Cell membrane</keyword>
<organism evidence="7 8">
    <name type="scientific">Clostridium gallinarum</name>
    <dbReference type="NCBI Taxonomy" id="2762246"/>
    <lineage>
        <taxon>Bacteria</taxon>
        <taxon>Bacillati</taxon>
        <taxon>Bacillota</taxon>
        <taxon>Clostridia</taxon>
        <taxon>Eubacteriales</taxon>
        <taxon>Clostridiaceae</taxon>
        <taxon>Clostridium</taxon>
    </lineage>
</organism>
<dbReference type="Proteomes" id="UP000640335">
    <property type="component" value="Unassembled WGS sequence"/>
</dbReference>
<evidence type="ECO:0000256" key="5">
    <source>
        <dbReference type="ARBA" id="ARBA00023136"/>
    </source>
</evidence>
<keyword evidence="7" id="KW-0282">Flagellum</keyword>
<feature type="transmembrane region" description="Helical" evidence="6">
    <location>
        <begin position="6"/>
        <end position="25"/>
    </location>
</feature>
<proteinExistence type="predicted"/>
<dbReference type="EMBL" id="JACSQZ010000029">
    <property type="protein sequence ID" value="MBD7915316.1"/>
    <property type="molecule type" value="Genomic_DNA"/>
</dbReference>
<reference evidence="7 8" key="1">
    <citation type="submission" date="2020-08" db="EMBL/GenBank/DDBJ databases">
        <title>A Genomic Blueprint of the Chicken Gut Microbiome.</title>
        <authorList>
            <person name="Gilroy R."/>
            <person name="Ravi A."/>
            <person name="Getino M."/>
            <person name="Pursley I."/>
            <person name="Horton D.L."/>
            <person name="Alikhan N.-F."/>
            <person name="Baker D."/>
            <person name="Gharbi K."/>
            <person name="Hall N."/>
            <person name="Watson M."/>
            <person name="Adriaenssens E.M."/>
            <person name="Foster-Nyarko E."/>
            <person name="Jarju S."/>
            <person name="Secka A."/>
            <person name="Antonio M."/>
            <person name="Oren A."/>
            <person name="Chaudhuri R."/>
            <person name="La Ragione R.M."/>
            <person name="Hildebrand F."/>
            <person name="Pallen M.J."/>
        </authorList>
    </citation>
    <scope>NUCLEOTIDE SEQUENCE [LARGE SCALE GENOMIC DNA]</scope>
    <source>
        <strain evidence="7 8">Sa3CUN1</strain>
    </source>
</reference>
<keyword evidence="5 6" id="KW-0472">Membrane</keyword>
<name>A0ABR8Q4G7_9CLOT</name>
<keyword evidence="4 6" id="KW-1133">Transmembrane helix</keyword>
<evidence type="ECO:0000256" key="2">
    <source>
        <dbReference type="ARBA" id="ARBA00022475"/>
    </source>
</evidence>